<evidence type="ECO:0000256" key="10">
    <source>
        <dbReference type="ARBA" id="ARBA00023180"/>
    </source>
</evidence>
<dbReference type="UniPathway" id="UPA00378"/>
<keyword evidence="9" id="KW-0472">Membrane</keyword>
<dbReference type="Ensembl" id="ENSPKIT00000034206.1">
    <property type="protein sequence ID" value="ENSPKIP00000010086.1"/>
    <property type="gene ID" value="ENSPKIG00000024936.1"/>
</dbReference>
<name>A0A3B3QXC3_9TELE</name>
<reference evidence="16" key="2">
    <citation type="submission" date="2025-09" db="UniProtKB">
        <authorList>
            <consortium name="Ensembl"/>
        </authorList>
    </citation>
    <scope>IDENTIFICATION</scope>
</reference>
<dbReference type="PANTHER" id="PTHR11929:SF12">
    <property type="entry name" value="ALPHA-(1,3)-FUCOSYLTRANSFERASE 7"/>
    <property type="match status" value="1"/>
</dbReference>
<evidence type="ECO:0000256" key="1">
    <source>
        <dbReference type="ARBA" id="ARBA00004167"/>
    </source>
</evidence>
<keyword evidence="6 12" id="KW-0812">Transmembrane</keyword>
<evidence type="ECO:0000256" key="13">
    <source>
        <dbReference type="SAM" id="SignalP"/>
    </source>
</evidence>
<evidence type="ECO:0000256" key="3">
    <source>
        <dbReference type="ARBA" id="ARBA00008919"/>
    </source>
</evidence>
<dbReference type="InterPro" id="IPR038577">
    <property type="entry name" value="GT10-like_C_sf"/>
</dbReference>
<feature type="domain" description="Fucosyltransferase N-terminal" evidence="15">
    <location>
        <begin position="42"/>
        <end position="151"/>
    </location>
</feature>
<keyword evidence="5 12" id="KW-0808">Transferase</keyword>
<dbReference type="Pfam" id="PF17039">
    <property type="entry name" value="Glyco_tran_10_N"/>
    <property type="match status" value="1"/>
</dbReference>
<evidence type="ECO:0000256" key="12">
    <source>
        <dbReference type="RuleBase" id="RU003832"/>
    </source>
</evidence>
<dbReference type="AlphaFoldDB" id="A0A3B3QXC3"/>
<feature type="chain" id="PRO_5017301838" description="Fucosyltransferase" evidence="13">
    <location>
        <begin position="25"/>
        <end position="344"/>
    </location>
</feature>
<proteinExistence type="inferred from homology"/>
<evidence type="ECO:0000313" key="16">
    <source>
        <dbReference type="Ensembl" id="ENSPKIP00000010086.1"/>
    </source>
</evidence>
<comment type="pathway">
    <text evidence="2">Protein modification; protein glycosylation.</text>
</comment>
<dbReference type="Pfam" id="PF00852">
    <property type="entry name" value="Glyco_transf_10"/>
    <property type="match status" value="1"/>
</dbReference>
<dbReference type="FunFam" id="3.40.50.11660:FF:000001">
    <property type="entry name" value="alpha-(1,3)-fucosyltransferase 9"/>
    <property type="match status" value="1"/>
</dbReference>
<dbReference type="GO" id="GO:0032580">
    <property type="term" value="C:Golgi cisterna membrane"/>
    <property type="evidence" value="ECO:0007669"/>
    <property type="project" value="UniProtKB-SubCell"/>
</dbReference>
<reference evidence="16" key="1">
    <citation type="submission" date="2025-08" db="UniProtKB">
        <authorList>
            <consortium name="Ensembl"/>
        </authorList>
    </citation>
    <scope>IDENTIFICATION</scope>
</reference>
<accession>A0A3B3QXC3</accession>
<dbReference type="GeneTree" id="ENSGT00940000161618"/>
<evidence type="ECO:0000256" key="6">
    <source>
        <dbReference type="ARBA" id="ARBA00022692"/>
    </source>
</evidence>
<evidence type="ECO:0000256" key="11">
    <source>
        <dbReference type="ARBA" id="ARBA00036481"/>
    </source>
</evidence>
<protein>
    <recommendedName>
        <fullName evidence="12">Fucosyltransferase</fullName>
        <ecNumber evidence="12">2.4.1.-</ecNumber>
    </recommendedName>
</protein>
<keyword evidence="17" id="KW-1185">Reference proteome</keyword>
<evidence type="ECO:0000256" key="2">
    <source>
        <dbReference type="ARBA" id="ARBA00004922"/>
    </source>
</evidence>
<evidence type="ECO:0000256" key="5">
    <source>
        <dbReference type="ARBA" id="ARBA00022679"/>
    </source>
</evidence>
<evidence type="ECO:0000259" key="14">
    <source>
        <dbReference type="Pfam" id="PF00852"/>
    </source>
</evidence>
<evidence type="ECO:0000256" key="9">
    <source>
        <dbReference type="ARBA" id="ARBA00023136"/>
    </source>
</evidence>
<dbReference type="InterPro" id="IPR001503">
    <property type="entry name" value="Glyco_trans_10"/>
</dbReference>
<evidence type="ECO:0000256" key="8">
    <source>
        <dbReference type="ARBA" id="ARBA00022989"/>
    </source>
</evidence>
<dbReference type="Gene3D" id="3.40.50.11660">
    <property type="entry name" value="Glycosyl transferase family 10, C-terminal domain"/>
    <property type="match status" value="1"/>
</dbReference>
<dbReference type="GO" id="GO:0046920">
    <property type="term" value="F:alpha-(1-&gt;3)-fucosyltransferase activity"/>
    <property type="evidence" value="ECO:0007669"/>
    <property type="project" value="TreeGrafter"/>
</dbReference>
<evidence type="ECO:0000256" key="4">
    <source>
        <dbReference type="ARBA" id="ARBA00022676"/>
    </source>
</evidence>
<dbReference type="InterPro" id="IPR031481">
    <property type="entry name" value="Glyco_tran_10_N"/>
</dbReference>
<dbReference type="Proteomes" id="UP000261540">
    <property type="component" value="Unplaced"/>
</dbReference>
<feature type="domain" description="Fucosyltransferase C-terminal" evidence="14">
    <location>
        <begin position="165"/>
        <end position="339"/>
    </location>
</feature>
<sequence length="344" mass="40341">MVPMRRNTTSVFLVLLLIFAISTSVIYHCLGSSRRQDAGRSNITILLWHWPFGHTYKLQGDVCRKNYGVPGCHLVDIHSLYHQADVVVFHQKELQTGFSRLPLDQPRPAAQKWVWLSLESPSHNGDLRPYGGLFNWTMTYRRDADIFTPYGELVPRTTEGDYIIPAKQTLACWVVSNYQPTHKRTEVYLSLKKLIPVEVYGHWAKKPLDSDQLLSTISRCYFYLAFENSVHRDYITEKLWRNSFQAGSVPVVLGPPRANYEAFIPKDSFIHVDDFNSIKELADFLNQLASDKERYGSYFRWHHDYDVKMYTNWQERLCRICKIHEHLPGRKIYYDLDSWSRNEL</sequence>
<comment type="catalytic activity">
    <reaction evidence="11">
        <text>an N-acetyl-alpha-neuraminyl-(2-&gt;3)-beta-D-galactosyl-(1-&gt;4)-N-acetyl-beta-D-glucosaminyl derivative + GDP-beta-L-fucose = an alpha-Neu5Ac-(2-&gt;3)-beta-D-Gal-(1-&gt;4)-[alpha-L-Fuc-(1-&gt;3)]-beta-D-GlcNAc derivative + GDP + H(+)</text>
        <dbReference type="Rhea" id="RHEA:56076"/>
        <dbReference type="ChEBI" id="CHEBI:15378"/>
        <dbReference type="ChEBI" id="CHEBI:57273"/>
        <dbReference type="ChEBI" id="CHEBI:58189"/>
        <dbReference type="ChEBI" id="CHEBI:136545"/>
        <dbReference type="ChEBI" id="CHEBI:139509"/>
    </reaction>
    <physiologicalReaction direction="left-to-right" evidence="11">
        <dbReference type="Rhea" id="RHEA:56077"/>
    </physiologicalReaction>
</comment>
<keyword evidence="4 12" id="KW-0328">Glycosyltransferase</keyword>
<feature type="signal peptide" evidence="13">
    <location>
        <begin position="1"/>
        <end position="24"/>
    </location>
</feature>
<comment type="subcellular location">
    <subcellularLocation>
        <location evidence="12">Golgi apparatus</location>
        <location evidence="12">Golgi stack membrane</location>
        <topology evidence="12">Single-pass type II membrane protein</topology>
    </subcellularLocation>
    <subcellularLocation>
        <location evidence="1">Membrane</location>
        <topology evidence="1">Single-pass membrane protein</topology>
    </subcellularLocation>
</comment>
<evidence type="ECO:0000256" key="7">
    <source>
        <dbReference type="ARBA" id="ARBA00022968"/>
    </source>
</evidence>
<dbReference type="InterPro" id="IPR055270">
    <property type="entry name" value="Glyco_tran_10_C"/>
</dbReference>
<keyword evidence="12" id="KW-0333">Golgi apparatus</keyword>
<keyword evidence="13" id="KW-0732">Signal</keyword>
<dbReference type="OrthoDB" id="427096at2759"/>
<comment type="similarity">
    <text evidence="3 12">Belongs to the glycosyltransferase 10 family.</text>
</comment>
<dbReference type="SUPFAM" id="SSF53756">
    <property type="entry name" value="UDP-Glycosyltransferase/glycogen phosphorylase"/>
    <property type="match status" value="1"/>
</dbReference>
<dbReference type="EC" id="2.4.1.-" evidence="12"/>
<evidence type="ECO:0000259" key="15">
    <source>
        <dbReference type="Pfam" id="PF17039"/>
    </source>
</evidence>
<keyword evidence="7" id="KW-0735">Signal-anchor</keyword>
<dbReference type="STRING" id="1676925.ENSPKIP00000010086"/>
<keyword evidence="8" id="KW-1133">Transmembrane helix</keyword>
<dbReference type="PANTHER" id="PTHR11929">
    <property type="entry name" value="ALPHA- 1,3 -FUCOSYLTRANSFERASE"/>
    <property type="match status" value="1"/>
</dbReference>
<keyword evidence="10" id="KW-0325">Glycoprotein</keyword>
<evidence type="ECO:0000313" key="17">
    <source>
        <dbReference type="Proteomes" id="UP000261540"/>
    </source>
</evidence>
<organism evidence="16 17">
    <name type="scientific">Paramormyrops kingsleyae</name>
    <dbReference type="NCBI Taxonomy" id="1676925"/>
    <lineage>
        <taxon>Eukaryota</taxon>
        <taxon>Metazoa</taxon>
        <taxon>Chordata</taxon>
        <taxon>Craniata</taxon>
        <taxon>Vertebrata</taxon>
        <taxon>Euteleostomi</taxon>
        <taxon>Actinopterygii</taxon>
        <taxon>Neopterygii</taxon>
        <taxon>Teleostei</taxon>
        <taxon>Osteoglossocephala</taxon>
        <taxon>Osteoglossomorpha</taxon>
        <taxon>Osteoglossiformes</taxon>
        <taxon>Mormyridae</taxon>
        <taxon>Paramormyrops</taxon>
    </lineage>
</organism>